<reference evidence="1" key="1">
    <citation type="submission" date="2021-06" db="EMBL/GenBank/DDBJ databases">
        <authorList>
            <person name="Kallberg Y."/>
            <person name="Tangrot J."/>
            <person name="Rosling A."/>
        </authorList>
    </citation>
    <scope>NUCLEOTIDE SEQUENCE</scope>
    <source>
        <strain evidence="1">87-6 pot B 2015</strain>
    </source>
</reference>
<name>A0A9N8V2X7_FUNMO</name>
<dbReference type="EMBL" id="CAJVPP010000026">
    <property type="protein sequence ID" value="CAG8435663.1"/>
    <property type="molecule type" value="Genomic_DNA"/>
</dbReference>
<dbReference type="AlphaFoldDB" id="A0A9N8V2X7"/>
<accession>A0A9N8V2X7</accession>
<dbReference type="InterPro" id="IPR011009">
    <property type="entry name" value="Kinase-like_dom_sf"/>
</dbReference>
<gene>
    <name evidence="1" type="ORF">FMOSSE_LOCUS289</name>
</gene>
<protein>
    <submittedName>
        <fullName evidence="1">8677_t:CDS:1</fullName>
    </submittedName>
</protein>
<dbReference type="Proteomes" id="UP000789375">
    <property type="component" value="Unassembled WGS sequence"/>
</dbReference>
<dbReference type="SUPFAM" id="SSF56112">
    <property type="entry name" value="Protein kinase-like (PK-like)"/>
    <property type="match status" value="2"/>
</dbReference>
<evidence type="ECO:0000313" key="1">
    <source>
        <dbReference type="EMBL" id="CAG8435663.1"/>
    </source>
</evidence>
<keyword evidence="2" id="KW-1185">Reference proteome</keyword>
<proteinExistence type="predicted"/>
<organism evidence="1 2">
    <name type="scientific">Funneliformis mosseae</name>
    <name type="common">Endomycorrhizal fungus</name>
    <name type="synonym">Glomus mosseae</name>
    <dbReference type="NCBI Taxonomy" id="27381"/>
    <lineage>
        <taxon>Eukaryota</taxon>
        <taxon>Fungi</taxon>
        <taxon>Fungi incertae sedis</taxon>
        <taxon>Mucoromycota</taxon>
        <taxon>Glomeromycotina</taxon>
        <taxon>Glomeromycetes</taxon>
        <taxon>Glomerales</taxon>
        <taxon>Glomeraceae</taxon>
        <taxon>Funneliformis</taxon>
    </lineage>
</organism>
<evidence type="ECO:0000313" key="2">
    <source>
        <dbReference type="Proteomes" id="UP000789375"/>
    </source>
</evidence>
<dbReference type="Gene3D" id="1.10.510.10">
    <property type="entry name" value="Transferase(Phosphotransferase) domain 1"/>
    <property type="match status" value="1"/>
</dbReference>
<sequence>MEILEEFSNINFIEEPVKMSINIIELINKSLKNKVKIIPLDDLINSKPLEEGGFGSILKATWIKTNDDIVYKKLTNTKVFRCISQVRETTIKGTPKSYEKLYKRCWNPNPKQRPTIKRVLEEFLKMGFGKSIVDKSSENIDDIKMKDVTENIENSNSDSDSLIGDSLQIDTYADLSVTNF</sequence>
<comment type="caution">
    <text evidence="1">The sequence shown here is derived from an EMBL/GenBank/DDBJ whole genome shotgun (WGS) entry which is preliminary data.</text>
</comment>